<keyword evidence="2" id="KW-1185">Reference proteome</keyword>
<organism evidence="1 2">
    <name type="scientific">Mycena sanguinolenta</name>
    <dbReference type="NCBI Taxonomy" id="230812"/>
    <lineage>
        <taxon>Eukaryota</taxon>
        <taxon>Fungi</taxon>
        <taxon>Dikarya</taxon>
        <taxon>Basidiomycota</taxon>
        <taxon>Agaricomycotina</taxon>
        <taxon>Agaricomycetes</taxon>
        <taxon>Agaricomycetidae</taxon>
        <taxon>Agaricales</taxon>
        <taxon>Marasmiineae</taxon>
        <taxon>Mycenaceae</taxon>
        <taxon>Mycena</taxon>
    </lineage>
</organism>
<sequence length="273" mass="30229">MPCIHISKLRRLQDYHCAHSIMAIGKMEFSLEHVIFARKGAHLVDWPRDGGDLLAPSLPFSVLFLPLASSIFRPPISPFRVESLARYPTFSGLRFSCSLACSSSSWVAHCHLMGDSSPSIHKRIQEGDCQERTQTNTHLKHVESSYMLEGVVKGRKQVLRPGSGTTNGDEERGRLSRACPHERVPARAPLFLRPPGSLFALTPLPFPRVSPCDLEILRVQVPRHESPLASSLRPFRDHRCACRTSAVPLAHPARCLCAPSVALVAPVGRLRSL</sequence>
<protein>
    <submittedName>
        <fullName evidence="1">Uncharacterized protein</fullName>
    </submittedName>
</protein>
<gene>
    <name evidence="1" type="ORF">MSAN_01909800</name>
</gene>
<dbReference type="Proteomes" id="UP000623467">
    <property type="component" value="Unassembled WGS sequence"/>
</dbReference>
<accession>A0A8H6XRC7</accession>
<reference evidence="1" key="1">
    <citation type="submission" date="2020-05" db="EMBL/GenBank/DDBJ databases">
        <title>Mycena genomes resolve the evolution of fungal bioluminescence.</title>
        <authorList>
            <person name="Tsai I.J."/>
        </authorList>
    </citation>
    <scope>NUCLEOTIDE SEQUENCE</scope>
    <source>
        <strain evidence="1">160909Yilan</strain>
    </source>
</reference>
<name>A0A8H6XRC7_9AGAR</name>
<evidence type="ECO:0000313" key="1">
    <source>
        <dbReference type="EMBL" id="KAF7345329.1"/>
    </source>
</evidence>
<dbReference type="AlphaFoldDB" id="A0A8H6XRC7"/>
<proteinExistence type="predicted"/>
<dbReference type="EMBL" id="JACAZH010000020">
    <property type="protein sequence ID" value="KAF7345329.1"/>
    <property type="molecule type" value="Genomic_DNA"/>
</dbReference>
<evidence type="ECO:0000313" key="2">
    <source>
        <dbReference type="Proteomes" id="UP000623467"/>
    </source>
</evidence>
<comment type="caution">
    <text evidence="1">The sequence shown here is derived from an EMBL/GenBank/DDBJ whole genome shotgun (WGS) entry which is preliminary data.</text>
</comment>